<evidence type="ECO:0000313" key="3">
    <source>
        <dbReference type="EMBL" id="SFM25138.1"/>
    </source>
</evidence>
<evidence type="ECO:0000259" key="2">
    <source>
        <dbReference type="Pfam" id="PF00857"/>
    </source>
</evidence>
<dbReference type="InterPro" id="IPR036380">
    <property type="entry name" value="Isochorismatase-like_sf"/>
</dbReference>
<accession>A0A1I4PBG0</accession>
<dbReference type="SUPFAM" id="SSF52499">
    <property type="entry name" value="Isochorismatase-like hydrolases"/>
    <property type="match status" value="1"/>
</dbReference>
<dbReference type="InterPro" id="IPR000868">
    <property type="entry name" value="Isochorismatase-like_dom"/>
</dbReference>
<dbReference type="PANTHER" id="PTHR43540:SF1">
    <property type="entry name" value="ISOCHORISMATASE HYDROLASE"/>
    <property type="match status" value="1"/>
</dbReference>
<dbReference type="GO" id="GO:0016787">
    <property type="term" value="F:hydrolase activity"/>
    <property type="evidence" value="ECO:0007669"/>
    <property type="project" value="UniProtKB-KW"/>
</dbReference>
<reference evidence="3 4" key="1">
    <citation type="submission" date="2016-10" db="EMBL/GenBank/DDBJ databases">
        <authorList>
            <person name="de Groot N.N."/>
        </authorList>
    </citation>
    <scope>NUCLEOTIDE SEQUENCE [LARGE SCALE GENOMIC DNA]</scope>
    <source>
        <strain evidence="3 4">DSM 15283</strain>
    </source>
</reference>
<sequence>MTYVYAGGLAVLIAVGWLGHGVWRIGAVSQGMPIGARAETALLLVDLQTVFWDDGPYDDAAKAAAQVAIFREIDAAKAAGHPVVALRQEWSIPSTKVVARLSMQGAAVEGTAGTGLADPFVGVADHVLAKRVQDGFETGELDALLEQLNVGRLRIVGLDFCYCVQKTALAARNRGYEVTVVRDATLASGPMAKATSAMLSQNVVLN</sequence>
<proteinExistence type="predicted"/>
<keyword evidence="4" id="KW-1185">Reference proteome</keyword>
<evidence type="ECO:0000313" key="4">
    <source>
        <dbReference type="Proteomes" id="UP000199144"/>
    </source>
</evidence>
<organism evidence="3 4">
    <name type="scientific">Shimia aestuarii</name>
    <dbReference type="NCBI Taxonomy" id="254406"/>
    <lineage>
        <taxon>Bacteria</taxon>
        <taxon>Pseudomonadati</taxon>
        <taxon>Pseudomonadota</taxon>
        <taxon>Alphaproteobacteria</taxon>
        <taxon>Rhodobacterales</taxon>
        <taxon>Roseobacteraceae</taxon>
    </lineage>
</organism>
<feature type="domain" description="Isochorismatase-like" evidence="2">
    <location>
        <begin position="40"/>
        <end position="195"/>
    </location>
</feature>
<dbReference type="InterPro" id="IPR050272">
    <property type="entry name" value="Isochorismatase-like_hydrls"/>
</dbReference>
<dbReference type="Gene3D" id="3.40.50.850">
    <property type="entry name" value="Isochorismatase-like"/>
    <property type="match status" value="1"/>
</dbReference>
<dbReference type="EMBL" id="FOTQ01000005">
    <property type="protein sequence ID" value="SFM25138.1"/>
    <property type="molecule type" value="Genomic_DNA"/>
</dbReference>
<name>A0A1I4PBG0_9RHOB</name>
<keyword evidence="1" id="KW-0378">Hydrolase</keyword>
<dbReference type="Proteomes" id="UP000199144">
    <property type="component" value="Unassembled WGS sequence"/>
</dbReference>
<gene>
    <name evidence="3" type="ORF">SAMN04488042_105166</name>
</gene>
<evidence type="ECO:0000256" key="1">
    <source>
        <dbReference type="ARBA" id="ARBA00022801"/>
    </source>
</evidence>
<dbReference type="CDD" id="cd00431">
    <property type="entry name" value="cysteine_hydrolases"/>
    <property type="match status" value="1"/>
</dbReference>
<dbReference type="OrthoDB" id="9807387at2"/>
<protein>
    <submittedName>
        <fullName evidence="3">Nicotinamidase-related amidase</fullName>
    </submittedName>
</protein>
<dbReference type="PANTHER" id="PTHR43540">
    <property type="entry name" value="PEROXYUREIDOACRYLATE/UREIDOACRYLATE AMIDOHYDROLASE-RELATED"/>
    <property type="match status" value="1"/>
</dbReference>
<dbReference type="STRING" id="254406.SAMN04488042_105166"/>
<dbReference type="Pfam" id="PF00857">
    <property type="entry name" value="Isochorismatase"/>
    <property type="match status" value="1"/>
</dbReference>
<dbReference type="RefSeq" id="WP_093094341.1">
    <property type="nucleotide sequence ID" value="NZ_FOTQ01000005.1"/>
</dbReference>
<dbReference type="AlphaFoldDB" id="A0A1I4PBG0"/>